<dbReference type="Proteomes" id="UP000247409">
    <property type="component" value="Unassembled WGS sequence"/>
</dbReference>
<reference evidence="2 3" key="1">
    <citation type="journal article" date="2018" name="Mol. Biol. Evol.">
        <title>Analysis of the draft genome of the red seaweed Gracilariopsis chorda provides insights into genome size evolution in Rhodophyta.</title>
        <authorList>
            <person name="Lee J."/>
            <person name="Yang E.C."/>
            <person name="Graf L."/>
            <person name="Yang J.H."/>
            <person name="Qiu H."/>
            <person name="Zel Zion U."/>
            <person name="Chan C.X."/>
            <person name="Stephens T.G."/>
            <person name="Weber A.P.M."/>
            <person name="Boo G.H."/>
            <person name="Boo S.M."/>
            <person name="Kim K.M."/>
            <person name="Shin Y."/>
            <person name="Jung M."/>
            <person name="Lee S.J."/>
            <person name="Yim H.S."/>
            <person name="Lee J.H."/>
            <person name="Bhattacharya D."/>
            <person name="Yoon H.S."/>
        </authorList>
    </citation>
    <scope>NUCLEOTIDE SEQUENCE [LARGE SCALE GENOMIC DNA]</scope>
    <source>
        <strain evidence="2 3">SKKU-2015</strain>
        <tissue evidence="2">Whole body</tissue>
    </source>
</reference>
<feature type="region of interest" description="Disordered" evidence="1">
    <location>
        <begin position="176"/>
        <end position="196"/>
    </location>
</feature>
<name>A0A2V3IH80_9FLOR</name>
<evidence type="ECO:0000313" key="3">
    <source>
        <dbReference type="Proteomes" id="UP000247409"/>
    </source>
</evidence>
<feature type="region of interest" description="Disordered" evidence="1">
    <location>
        <begin position="1"/>
        <end position="57"/>
    </location>
</feature>
<organism evidence="2 3">
    <name type="scientific">Gracilariopsis chorda</name>
    <dbReference type="NCBI Taxonomy" id="448386"/>
    <lineage>
        <taxon>Eukaryota</taxon>
        <taxon>Rhodophyta</taxon>
        <taxon>Florideophyceae</taxon>
        <taxon>Rhodymeniophycidae</taxon>
        <taxon>Gracilariales</taxon>
        <taxon>Gracilariaceae</taxon>
        <taxon>Gracilariopsis</taxon>
    </lineage>
</organism>
<comment type="caution">
    <text evidence="2">The sequence shown here is derived from an EMBL/GenBank/DDBJ whole genome shotgun (WGS) entry which is preliminary data.</text>
</comment>
<sequence length="376" mass="40916">MDLNEPLDSQQNQHAYEHDRSALVAPVTGECPPHESYAPREHPPPNPASMGVPTNSNPFAMVQGSKGELVGEQQSSSQSIRIPGLRPNLDVDNRVFDERLNTQPGRGVQQQPSALPTNATFQTHMSPVAKRRCLSPPLPCRATNLRGKTPTDILQINTNHLQSFAHDNMSFRGWESTGQPALRMSSPPDKYGSKADVSPSAISTLFATDEASREGSFRQSAIQRNLMNFGRVEGVPNAASGRSTMMRQQTKFGDLQRRVEGEASDVNELMYRVQATPTFGSQSKMPALPLETSTSGLPDLFVSTNGQVDAYYGGETRQFIPQDPGPVTGNAVAEQIHAQRNASHSDARASATAQLLNTSETKNVDRLGIRIMTARA</sequence>
<dbReference type="OrthoDB" id="12367at2763"/>
<gene>
    <name evidence="2" type="ORF">BWQ96_08825</name>
</gene>
<keyword evidence="3" id="KW-1185">Reference proteome</keyword>
<accession>A0A2V3IH80</accession>
<dbReference type="EMBL" id="NBIV01000216">
    <property type="protein sequence ID" value="PXF41444.1"/>
    <property type="molecule type" value="Genomic_DNA"/>
</dbReference>
<evidence type="ECO:0000313" key="2">
    <source>
        <dbReference type="EMBL" id="PXF41444.1"/>
    </source>
</evidence>
<evidence type="ECO:0000256" key="1">
    <source>
        <dbReference type="SAM" id="MobiDB-lite"/>
    </source>
</evidence>
<proteinExistence type="predicted"/>
<protein>
    <submittedName>
        <fullName evidence="2">Uncharacterized protein</fullName>
    </submittedName>
</protein>
<dbReference type="AlphaFoldDB" id="A0A2V3IH80"/>